<dbReference type="PROSITE" id="PS51782">
    <property type="entry name" value="LYSM"/>
    <property type="match status" value="2"/>
</dbReference>
<proteinExistence type="predicted"/>
<dbReference type="PANTHER" id="PTHR33734:SF22">
    <property type="entry name" value="MEMBRANE-BOUND LYTIC MUREIN TRANSGLYCOSYLASE D"/>
    <property type="match status" value="1"/>
</dbReference>
<dbReference type="Proteomes" id="UP001156389">
    <property type="component" value="Unassembled WGS sequence"/>
</dbReference>
<dbReference type="Gene3D" id="3.10.350.10">
    <property type="entry name" value="LysM domain"/>
    <property type="match status" value="2"/>
</dbReference>
<feature type="domain" description="LysM" evidence="1">
    <location>
        <begin position="9"/>
        <end position="53"/>
    </location>
</feature>
<name>A0ABT2JSR7_9ACTN</name>
<gene>
    <name evidence="2" type="ORF">LHJ74_13630</name>
</gene>
<dbReference type="SUPFAM" id="SSF54106">
    <property type="entry name" value="LysM domain"/>
    <property type="match status" value="2"/>
</dbReference>
<dbReference type="EMBL" id="JAJAGO010000006">
    <property type="protein sequence ID" value="MCT2590937.1"/>
    <property type="molecule type" value="Genomic_DNA"/>
</dbReference>
<dbReference type="InterPro" id="IPR036779">
    <property type="entry name" value="LysM_dom_sf"/>
</dbReference>
<dbReference type="CDD" id="cd00118">
    <property type="entry name" value="LysM"/>
    <property type="match status" value="2"/>
</dbReference>
<protein>
    <submittedName>
        <fullName evidence="2">LysM peptidoglycan-binding domain-containing protein</fullName>
    </submittedName>
</protein>
<organism evidence="2 3">
    <name type="scientific">Streptomyces gossypii</name>
    <dbReference type="NCBI Taxonomy" id="2883101"/>
    <lineage>
        <taxon>Bacteria</taxon>
        <taxon>Bacillati</taxon>
        <taxon>Actinomycetota</taxon>
        <taxon>Actinomycetes</taxon>
        <taxon>Kitasatosporales</taxon>
        <taxon>Streptomycetaceae</taxon>
        <taxon>Streptomyces</taxon>
    </lineage>
</organism>
<feature type="domain" description="LysM" evidence="1">
    <location>
        <begin position="62"/>
        <end position="106"/>
    </location>
</feature>
<evidence type="ECO:0000313" key="3">
    <source>
        <dbReference type="Proteomes" id="UP001156389"/>
    </source>
</evidence>
<evidence type="ECO:0000259" key="1">
    <source>
        <dbReference type="PROSITE" id="PS51782"/>
    </source>
</evidence>
<sequence length="115" mass="12700">MTTHAQNMTVYTVKQGDTLSEIAERFGTTVEQLVKWNHIEDPDVIGVGRRLTVAKSDSPQLTHYTVKRGDTLSEIAERFGTTVEQLVKWNHIEDPDVIGVGQRLIVAKSVPASAA</sequence>
<dbReference type="RefSeq" id="WP_260218266.1">
    <property type="nucleotide sequence ID" value="NZ_JAJAGO010000006.1"/>
</dbReference>
<dbReference type="PANTHER" id="PTHR33734">
    <property type="entry name" value="LYSM DOMAIN-CONTAINING GPI-ANCHORED PROTEIN 2"/>
    <property type="match status" value="1"/>
</dbReference>
<dbReference type="Pfam" id="PF01476">
    <property type="entry name" value="LysM"/>
    <property type="match status" value="2"/>
</dbReference>
<dbReference type="SMART" id="SM00257">
    <property type="entry name" value="LysM"/>
    <property type="match status" value="2"/>
</dbReference>
<comment type="caution">
    <text evidence="2">The sequence shown here is derived from an EMBL/GenBank/DDBJ whole genome shotgun (WGS) entry which is preliminary data.</text>
</comment>
<dbReference type="InterPro" id="IPR018392">
    <property type="entry name" value="LysM"/>
</dbReference>
<reference evidence="2 3" key="1">
    <citation type="submission" date="2021-10" db="EMBL/GenBank/DDBJ databases">
        <title>Streptomyces gossypii sp. nov., isolated from soil collected from cotton field.</title>
        <authorList>
            <person name="Ge X."/>
            <person name="Chen X."/>
            <person name="Liu W."/>
        </authorList>
    </citation>
    <scope>NUCLEOTIDE SEQUENCE [LARGE SCALE GENOMIC DNA]</scope>
    <source>
        <strain evidence="2 3">N2-109</strain>
    </source>
</reference>
<accession>A0ABT2JSR7</accession>
<keyword evidence="3" id="KW-1185">Reference proteome</keyword>
<evidence type="ECO:0000313" key="2">
    <source>
        <dbReference type="EMBL" id="MCT2590937.1"/>
    </source>
</evidence>